<dbReference type="InterPro" id="IPR002931">
    <property type="entry name" value="Transglutaminase-like"/>
</dbReference>
<feature type="transmembrane region" description="Helical" evidence="1">
    <location>
        <begin position="626"/>
        <end position="648"/>
    </location>
</feature>
<dbReference type="SUPFAM" id="SSF54001">
    <property type="entry name" value="Cysteine proteinases"/>
    <property type="match status" value="1"/>
</dbReference>
<feature type="domain" description="DUF3857" evidence="3">
    <location>
        <begin position="35"/>
        <end position="196"/>
    </location>
</feature>
<dbReference type="Pfam" id="PF12969">
    <property type="entry name" value="DUF3857"/>
    <property type="match status" value="1"/>
</dbReference>
<evidence type="ECO:0000256" key="1">
    <source>
        <dbReference type="SAM" id="Phobius"/>
    </source>
</evidence>
<dbReference type="Pfam" id="PF01841">
    <property type="entry name" value="Transglut_core"/>
    <property type="match status" value="1"/>
</dbReference>
<dbReference type="InterPro" id="IPR038765">
    <property type="entry name" value="Papain-like_cys_pep_sf"/>
</dbReference>
<gene>
    <name evidence="4" type="ORF">ACFOWS_13520</name>
</gene>
<dbReference type="Gene3D" id="3.10.620.30">
    <property type="match status" value="1"/>
</dbReference>
<keyword evidence="5" id="KW-1185">Reference proteome</keyword>
<evidence type="ECO:0000313" key="5">
    <source>
        <dbReference type="Proteomes" id="UP001595841"/>
    </source>
</evidence>
<organism evidence="4 5">
    <name type="scientific">Flagellimonas marina</name>
    <dbReference type="NCBI Taxonomy" id="1775168"/>
    <lineage>
        <taxon>Bacteria</taxon>
        <taxon>Pseudomonadati</taxon>
        <taxon>Bacteroidota</taxon>
        <taxon>Flavobacteriia</taxon>
        <taxon>Flavobacteriales</taxon>
        <taxon>Flavobacteriaceae</taxon>
        <taxon>Flagellimonas</taxon>
    </lineage>
</organism>
<dbReference type="Gene3D" id="2.60.40.3140">
    <property type="match status" value="1"/>
</dbReference>
<keyword evidence="1" id="KW-0472">Membrane</keyword>
<sequence>MQEKYDVNSGIPENGVADGSQVLLYTEQVNVDLEEVYFKSVGKAVDFNGIQSISSVSADYDPSYQQLRFHNVDVVRNGKTINRLRLEDIQTARRERNSENFIYDGTITAFMNIPDVRTGDITVFSYSIKGFNPIQKNKFSTSFVLSSPKYLDRISAHIFSTRKLNFKIINSDVSTSENTRKGITHYSWAQEKVPAIKMDENIPFWFIQNATVFVSEYEAWNDVIAWGEKLFTFNEPYSKELIAIADDIMAKHPSEGGRITAALKFVQNEIRYLALHSGIGGYQPNSPNKVVEQRFGDCKDKSVLFAALLHKMGIEAYPTLVNTRLAHVLSTMMPSSKVFDHCIVKVIDKEGTNLWYDPTLVNQGGSFNDIFIPDYQFGLVLDPRLNYLDTISNFQNNMVEKFSTFKIVEIGKGADLEIRSHYHDGEADYMRSILKNNSKDIIDKELLSVATHNYGRLASKAPFTVVDDSLKNEIVVLEQYKLDSIWDKSMENPNSVNLTIIPFNLTSALSMPTQLDRSTPYALSYPMVRKHHFELKLPERILARPEEFTINSDFFYYNYNSTYDISSNTLNISYYYKNQSDHVPASAFNTFYDEMVKLDKNIGYMISTNTNKGWDNANSSYSIGSLFLFGSVVFVIIALLIIAAIVFINRKASKKSVE</sequence>
<feature type="domain" description="Transglutaminase-like" evidence="2">
    <location>
        <begin position="243"/>
        <end position="317"/>
    </location>
</feature>
<proteinExistence type="predicted"/>
<dbReference type="EMBL" id="JBHSCL010000007">
    <property type="protein sequence ID" value="MFC4221166.1"/>
    <property type="molecule type" value="Genomic_DNA"/>
</dbReference>
<evidence type="ECO:0000259" key="2">
    <source>
        <dbReference type="Pfam" id="PF01841"/>
    </source>
</evidence>
<keyword evidence="1" id="KW-1133">Transmembrane helix</keyword>
<protein>
    <submittedName>
        <fullName evidence="4">DUF3857 domain-containing transglutaminase family protein</fullName>
    </submittedName>
</protein>
<dbReference type="Proteomes" id="UP001595841">
    <property type="component" value="Unassembled WGS sequence"/>
</dbReference>
<dbReference type="RefSeq" id="WP_379765414.1">
    <property type="nucleotide sequence ID" value="NZ_JBHSCL010000007.1"/>
</dbReference>
<evidence type="ECO:0000313" key="4">
    <source>
        <dbReference type="EMBL" id="MFC4221166.1"/>
    </source>
</evidence>
<reference evidence="5" key="1">
    <citation type="journal article" date="2019" name="Int. J. Syst. Evol. Microbiol.">
        <title>The Global Catalogue of Microorganisms (GCM) 10K type strain sequencing project: providing services to taxonomists for standard genome sequencing and annotation.</title>
        <authorList>
            <consortium name="The Broad Institute Genomics Platform"/>
            <consortium name="The Broad Institute Genome Sequencing Center for Infectious Disease"/>
            <person name="Wu L."/>
            <person name="Ma J."/>
        </authorList>
    </citation>
    <scope>NUCLEOTIDE SEQUENCE [LARGE SCALE GENOMIC DNA]</scope>
    <source>
        <strain evidence="5">CGMCC 1.15774</strain>
    </source>
</reference>
<name>A0ABV8PQ20_9FLAO</name>
<accession>A0ABV8PQ20</accession>
<dbReference type="InterPro" id="IPR024618">
    <property type="entry name" value="DUF3857"/>
</dbReference>
<comment type="caution">
    <text evidence="4">The sequence shown here is derived from an EMBL/GenBank/DDBJ whole genome shotgun (WGS) entry which is preliminary data.</text>
</comment>
<evidence type="ECO:0000259" key="3">
    <source>
        <dbReference type="Pfam" id="PF12969"/>
    </source>
</evidence>
<keyword evidence="1" id="KW-0812">Transmembrane</keyword>